<feature type="transmembrane region" description="Helical" evidence="1">
    <location>
        <begin position="24"/>
        <end position="41"/>
    </location>
</feature>
<name>A0A9P5UBE7_9AGAR</name>
<keyword evidence="1" id="KW-1133">Transmembrane helix</keyword>
<organism evidence="2 3">
    <name type="scientific">Rhodocollybia butyracea</name>
    <dbReference type="NCBI Taxonomy" id="206335"/>
    <lineage>
        <taxon>Eukaryota</taxon>
        <taxon>Fungi</taxon>
        <taxon>Dikarya</taxon>
        <taxon>Basidiomycota</taxon>
        <taxon>Agaricomycotina</taxon>
        <taxon>Agaricomycetes</taxon>
        <taxon>Agaricomycetidae</taxon>
        <taxon>Agaricales</taxon>
        <taxon>Marasmiineae</taxon>
        <taxon>Omphalotaceae</taxon>
        <taxon>Rhodocollybia</taxon>
    </lineage>
</organism>
<comment type="caution">
    <text evidence="2">The sequence shown here is derived from an EMBL/GenBank/DDBJ whole genome shotgun (WGS) entry which is preliminary data.</text>
</comment>
<keyword evidence="1" id="KW-0472">Membrane</keyword>
<keyword evidence="1" id="KW-0812">Transmembrane</keyword>
<gene>
    <name evidence="2" type="ORF">BDP27DRAFT_439496</name>
</gene>
<keyword evidence="3" id="KW-1185">Reference proteome</keyword>
<evidence type="ECO:0000313" key="3">
    <source>
        <dbReference type="Proteomes" id="UP000772434"/>
    </source>
</evidence>
<dbReference type="EMBL" id="JADNRY010000027">
    <property type="protein sequence ID" value="KAF9072033.1"/>
    <property type="molecule type" value="Genomic_DNA"/>
</dbReference>
<evidence type="ECO:0000256" key="1">
    <source>
        <dbReference type="SAM" id="Phobius"/>
    </source>
</evidence>
<evidence type="ECO:0000313" key="2">
    <source>
        <dbReference type="EMBL" id="KAF9072033.1"/>
    </source>
</evidence>
<dbReference type="AlphaFoldDB" id="A0A9P5UBE7"/>
<protein>
    <submittedName>
        <fullName evidence="2">Uncharacterized protein</fullName>
    </submittedName>
</protein>
<proteinExistence type="predicted"/>
<reference evidence="2" key="1">
    <citation type="submission" date="2020-11" db="EMBL/GenBank/DDBJ databases">
        <authorList>
            <consortium name="DOE Joint Genome Institute"/>
            <person name="Ahrendt S."/>
            <person name="Riley R."/>
            <person name="Andreopoulos W."/>
            <person name="Labutti K."/>
            <person name="Pangilinan J."/>
            <person name="Ruiz-Duenas F.J."/>
            <person name="Barrasa J.M."/>
            <person name="Sanchez-Garcia M."/>
            <person name="Camarero S."/>
            <person name="Miyauchi S."/>
            <person name="Serrano A."/>
            <person name="Linde D."/>
            <person name="Babiker R."/>
            <person name="Drula E."/>
            <person name="Ayuso-Fernandez I."/>
            <person name="Pacheco R."/>
            <person name="Padilla G."/>
            <person name="Ferreira P."/>
            <person name="Barriuso J."/>
            <person name="Kellner H."/>
            <person name="Castanera R."/>
            <person name="Alfaro M."/>
            <person name="Ramirez L."/>
            <person name="Pisabarro A.G."/>
            <person name="Kuo A."/>
            <person name="Tritt A."/>
            <person name="Lipzen A."/>
            <person name="He G."/>
            <person name="Yan M."/>
            <person name="Ng V."/>
            <person name="Cullen D."/>
            <person name="Martin F."/>
            <person name="Rosso M.-N."/>
            <person name="Henrissat B."/>
            <person name="Hibbett D."/>
            <person name="Martinez A.T."/>
            <person name="Grigoriev I.V."/>
        </authorList>
    </citation>
    <scope>NUCLEOTIDE SEQUENCE</scope>
    <source>
        <strain evidence="2">AH 40177</strain>
    </source>
</reference>
<dbReference type="Proteomes" id="UP000772434">
    <property type="component" value="Unassembled WGS sequence"/>
</dbReference>
<sequence>MFIFYSAALSGVFALRTFAIYGRNWTILVLLGILAAINVVISTETILNSCGITASHYDSYSVHGILCIGHKS</sequence>
<accession>A0A9P5UBE7</accession>